<dbReference type="Proteomes" id="UP000250078">
    <property type="component" value="Unassembled WGS sequence"/>
</dbReference>
<dbReference type="EMBL" id="KV748355">
    <property type="protein sequence ID" value="OCK86508.1"/>
    <property type="molecule type" value="Genomic_DNA"/>
</dbReference>
<evidence type="ECO:0000313" key="2">
    <source>
        <dbReference type="Proteomes" id="UP000250078"/>
    </source>
</evidence>
<organism evidence="1 2">
    <name type="scientific">Cenococcum geophilum 1.58</name>
    <dbReference type="NCBI Taxonomy" id="794803"/>
    <lineage>
        <taxon>Eukaryota</taxon>
        <taxon>Fungi</taxon>
        <taxon>Dikarya</taxon>
        <taxon>Ascomycota</taxon>
        <taxon>Pezizomycotina</taxon>
        <taxon>Dothideomycetes</taxon>
        <taxon>Pleosporomycetidae</taxon>
        <taxon>Gloniales</taxon>
        <taxon>Gloniaceae</taxon>
        <taxon>Cenococcum</taxon>
    </lineage>
</organism>
<proteinExistence type="predicted"/>
<keyword evidence="2" id="KW-1185">Reference proteome</keyword>
<evidence type="ECO:0000313" key="1">
    <source>
        <dbReference type="EMBL" id="OCK86508.1"/>
    </source>
</evidence>
<name>A0ACC8ELU2_9PEZI</name>
<protein>
    <submittedName>
        <fullName evidence="1">Uncharacterized protein</fullName>
    </submittedName>
</protein>
<sequence>MDLLSTFYSCIPSPGSVYKMRLAWLLPACLIPLATAKPTLCHSSQISANSMVNGSVYIDTSPMTPFEWPTISALNSTAWEYWYFDGVSSDGSAGVTIVFFRDPSLVAAGLGILRVSVDAVWSNGTKFTTIMFANNSIVEECGDETTGTWTGPGMACSFQFSQYAAADIALSGVGITGEAVTGTYSLTSFSKAHYPDGTTYPSRKETVELAPLIYWNEAIPGGSVKTDTVLAGTPLTFSGIGGTDRNWGPFIWDYVADHWWWLRTVAGPYTLVFWKYASPLDGKTYSYSYLEEHGVPVFTSTIEGAVAGGADYATFELLYNGTVHGSFEDLNTGFEVELHSPKRGKSWRFEIEHVNVVFEPPTGNDQYSRFVNTANGGEVGCQVFVGVCKSEQNKILQVAPMP</sequence>
<gene>
    <name evidence="1" type="ORF">K441DRAFT_650073</name>
</gene>
<accession>A0ACC8ELU2</accession>
<reference evidence="1 2" key="1">
    <citation type="journal article" date="2016" name="Nat. Commun.">
        <title>Ectomycorrhizal ecology is imprinted in the genome of the dominant symbiotic fungus Cenococcum geophilum.</title>
        <authorList>
            <consortium name="DOE Joint Genome Institute"/>
            <person name="Peter M."/>
            <person name="Kohler A."/>
            <person name="Ohm R.A."/>
            <person name="Kuo A."/>
            <person name="Krutzmann J."/>
            <person name="Morin E."/>
            <person name="Arend M."/>
            <person name="Barry K.W."/>
            <person name="Binder M."/>
            <person name="Choi C."/>
            <person name="Clum A."/>
            <person name="Copeland A."/>
            <person name="Grisel N."/>
            <person name="Haridas S."/>
            <person name="Kipfer T."/>
            <person name="LaButti K."/>
            <person name="Lindquist E."/>
            <person name="Lipzen A."/>
            <person name="Maire R."/>
            <person name="Meier B."/>
            <person name="Mihaltcheva S."/>
            <person name="Molinier V."/>
            <person name="Murat C."/>
            <person name="Poggeler S."/>
            <person name="Quandt C.A."/>
            <person name="Sperisen C."/>
            <person name="Tritt A."/>
            <person name="Tisserant E."/>
            <person name="Crous P.W."/>
            <person name="Henrissat B."/>
            <person name="Nehls U."/>
            <person name="Egli S."/>
            <person name="Spatafora J.W."/>
            <person name="Grigoriev I.V."/>
            <person name="Martin F.M."/>
        </authorList>
    </citation>
    <scope>NUCLEOTIDE SEQUENCE [LARGE SCALE GENOMIC DNA]</scope>
    <source>
        <strain evidence="1 2">1.58</strain>
    </source>
</reference>